<feature type="domain" description="RmlD-like substrate binding" evidence="7">
    <location>
        <begin position="7"/>
        <end position="287"/>
    </location>
</feature>
<evidence type="ECO:0000256" key="5">
    <source>
        <dbReference type="ARBA" id="ARBA00048200"/>
    </source>
</evidence>
<dbReference type="PANTHER" id="PTHR10491">
    <property type="entry name" value="DTDP-4-DEHYDRORHAMNOSE REDUCTASE"/>
    <property type="match status" value="1"/>
</dbReference>
<evidence type="ECO:0000259" key="7">
    <source>
        <dbReference type="Pfam" id="PF04321"/>
    </source>
</evidence>
<evidence type="ECO:0000256" key="3">
    <source>
        <dbReference type="ARBA" id="ARBA00012929"/>
    </source>
</evidence>
<keyword evidence="9" id="KW-1185">Reference proteome</keyword>
<gene>
    <name evidence="8" type="primary">rfbD_2</name>
    <name evidence="8" type="ORF">GCM10022216_32300</name>
</gene>
<dbReference type="Gene3D" id="3.90.25.10">
    <property type="entry name" value="UDP-galactose 4-epimerase, domain 1"/>
    <property type="match status" value="1"/>
</dbReference>
<evidence type="ECO:0000256" key="6">
    <source>
        <dbReference type="RuleBase" id="RU364082"/>
    </source>
</evidence>
<reference evidence="9" key="1">
    <citation type="journal article" date="2019" name="Int. J. Syst. Evol. Microbiol.">
        <title>The Global Catalogue of Microorganisms (GCM) 10K type strain sequencing project: providing services to taxonomists for standard genome sequencing and annotation.</title>
        <authorList>
            <consortium name="The Broad Institute Genomics Platform"/>
            <consortium name="The Broad Institute Genome Sequencing Center for Infectious Disease"/>
            <person name="Wu L."/>
            <person name="Ma J."/>
        </authorList>
    </citation>
    <scope>NUCLEOTIDE SEQUENCE [LARGE SCALE GENOMIC DNA]</scope>
    <source>
        <strain evidence="9">JCM 16704</strain>
    </source>
</reference>
<dbReference type="EC" id="1.1.1.133" evidence="3 6"/>
<organism evidence="8 9">
    <name type="scientific">Sphingobacterium kyonggiense</name>
    <dbReference type="NCBI Taxonomy" id="714075"/>
    <lineage>
        <taxon>Bacteria</taxon>
        <taxon>Pseudomonadati</taxon>
        <taxon>Bacteroidota</taxon>
        <taxon>Sphingobacteriia</taxon>
        <taxon>Sphingobacteriales</taxon>
        <taxon>Sphingobacteriaceae</taxon>
        <taxon>Sphingobacterium</taxon>
    </lineage>
</organism>
<comment type="similarity">
    <text evidence="2 6">Belongs to the dTDP-4-dehydrorhamnose reductase family.</text>
</comment>
<comment type="pathway">
    <text evidence="1 6">Carbohydrate biosynthesis; dTDP-L-rhamnose biosynthesis.</text>
</comment>
<evidence type="ECO:0000313" key="8">
    <source>
        <dbReference type="EMBL" id="GAA4146864.1"/>
    </source>
</evidence>
<dbReference type="SUPFAM" id="SSF51735">
    <property type="entry name" value="NAD(P)-binding Rossmann-fold domains"/>
    <property type="match status" value="1"/>
</dbReference>
<dbReference type="Proteomes" id="UP001500101">
    <property type="component" value="Unassembled WGS sequence"/>
</dbReference>
<evidence type="ECO:0000313" key="9">
    <source>
        <dbReference type="Proteomes" id="UP001500101"/>
    </source>
</evidence>
<proteinExistence type="inferred from homology"/>
<dbReference type="EMBL" id="BAAAZI010000012">
    <property type="protein sequence ID" value="GAA4146864.1"/>
    <property type="molecule type" value="Genomic_DNA"/>
</dbReference>
<dbReference type="NCBIfam" id="TIGR01214">
    <property type="entry name" value="rmlD"/>
    <property type="match status" value="1"/>
</dbReference>
<dbReference type="InterPro" id="IPR029903">
    <property type="entry name" value="RmlD-like-bd"/>
</dbReference>
<comment type="catalytic activity">
    <reaction evidence="5">
        <text>dTDP-beta-L-rhamnose + NADP(+) = dTDP-4-dehydro-beta-L-rhamnose + NADPH + H(+)</text>
        <dbReference type="Rhea" id="RHEA:21796"/>
        <dbReference type="ChEBI" id="CHEBI:15378"/>
        <dbReference type="ChEBI" id="CHEBI:57510"/>
        <dbReference type="ChEBI" id="CHEBI:57783"/>
        <dbReference type="ChEBI" id="CHEBI:58349"/>
        <dbReference type="ChEBI" id="CHEBI:62830"/>
        <dbReference type="EC" id="1.1.1.133"/>
    </reaction>
</comment>
<comment type="caution">
    <text evidence="8">The sequence shown here is derived from an EMBL/GenBank/DDBJ whole genome shotgun (WGS) entry which is preliminary data.</text>
</comment>
<evidence type="ECO:0000256" key="2">
    <source>
        <dbReference type="ARBA" id="ARBA00010944"/>
    </source>
</evidence>
<keyword evidence="6" id="KW-0560">Oxidoreductase</keyword>
<dbReference type="PANTHER" id="PTHR10491:SF4">
    <property type="entry name" value="METHIONINE ADENOSYLTRANSFERASE 2 SUBUNIT BETA"/>
    <property type="match status" value="1"/>
</dbReference>
<name>A0ABP7Z4X9_9SPHI</name>
<dbReference type="Gene3D" id="3.40.50.720">
    <property type="entry name" value="NAD(P)-binding Rossmann-like Domain"/>
    <property type="match status" value="1"/>
</dbReference>
<evidence type="ECO:0000256" key="4">
    <source>
        <dbReference type="ARBA" id="ARBA00017099"/>
    </source>
</evidence>
<protein>
    <recommendedName>
        <fullName evidence="4 6">dTDP-4-dehydrorhamnose reductase</fullName>
        <ecNumber evidence="3 6">1.1.1.133</ecNumber>
    </recommendedName>
</protein>
<evidence type="ECO:0000256" key="1">
    <source>
        <dbReference type="ARBA" id="ARBA00004781"/>
    </source>
</evidence>
<dbReference type="RefSeq" id="WP_344675828.1">
    <property type="nucleotide sequence ID" value="NZ_BAAAZI010000012.1"/>
</dbReference>
<dbReference type="CDD" id="cd05254">
    <property type="entry name" value="dTDP_HR_like_SDR_e"/>
    <property type="match status" value="1"/>
</dbReference>
<accession>A0ABP7Z4X9</accession>
<comment type="function">
    <text evidence="6">Catalyzes the reduction of dTDP-6-deoxy-L-lyxo-4-hexulose to yield dTDP-L-rhamnose.</text>
</comment>
<keyword evidence="6" id="KW-0521">NADP</keyword>
<dbReference type="InterPro" id="IPR005913">
    <property type="entry name" value="dTDP_dehydrorham_reduct"/>
</dbReference>
<dbReference type="InterPro" id="IPR036291">
    <property type="entry name" value="NAD(P)-bd_dom_sf"/>
</dbReference>
<dbReference type="Pfam" id="PF04321">
    <property type="entry name" value="RmlD_sub_bind"/>
    <property type="match status" value="1"/>
</dbReference>
<sequence length="291" mass="32589">MDQCKKRVLITGADGQLGSELRDIWLSDALFEVIFVNRETLPLDELDKVYERVLFHKADYIIHAAAYTAVDKAESEPQQADLINHLASVEIAKAAKDGNAKLIFISTDYVFQGNSAIPLSEDNPTNPINVYGESKLAAELGIQAILPQAIIIRTSWVYSIYGKNFVKTMIQLMKMKHEIQVVADQEGSPTYAMDLAMALKDIIVSGIWAGGIYHYSNEGKTTWFGFAEEIRRLANLSCRINPVSTSDFPTAAKRPAFSLLSKEKIKHTFKLAIPDWQNSLKEMLLKLENHP</sequence>